<dbReference type="Proteomes" id="UP000306985">
    <property type="component" value="Unassembled WGS sequence"/>
</dbReference>
<feature type="domain" description="AAA+ ATPase" evidence="6">
    <location>
        <begin position="280"/>
        <end position="407"/>
    </location>
</feature>
<organism evidence="7 8">
    <name type="scientific">Nakamurella flava</name>
    <dbReference type="NCBI Taxonomy" id="2576308"/>
    <lineage>
        <taxon>Bacteria</taxon>
        <taxon>Bacillati</taxon>
        <taxon>Actinomycetota</taxon>
        <taxon>Actinomycetes</taxon>
        <taxon>Nakamurellales</taxon>
        <taxon>Nakamurellaceae</taxon>
        <taxon>Nakamurella</taxon>
    </lineage>
</organism>
<accession>A0A4V6CR63</accession>
<dbReference type="Gene3D" id="3.40.50.300">
    <property type="entry name" value="P-loop containing nucleotide triphosphate hydrolases"/>
    <property type="match status" value="1"/>
</dbReference>
<evidence type="ECO:0000313" key="7">
    <source>
        <dbReference type="EMBL" id="TKV56155.1"/>
    </source>
</evidence>
<dbReference type="GO" id="GO:0016887">
    <property type="term" value="F:ATP hydrolysis activity"/>
    <property type="evidence" value="ECO:0007669"/>
    <property type="project" value="InterPro"/>
</dbReference>
<feature type="region of interest" description="Disordered" evidence="5">
    <location>
        <begin position="489"/>
        <end position="528"/>
    </location>
</feature>
<keyword evidence="8" id="KW-1185">Reference proteome</keyword>
<evidence type="ECO:0000256" key="2">
    <source>
        <dbReference type="ARBA" id="ARBA00022741"/>
    </source>
</evidence>
<protein>
    <submittedName>
        <fullName evidence="7">ATP-binding protein</fullName>
    </submittedName>
</protein>
<gene>
    <name evidence="7" type="ORF">FDO65_21510</name>
</gene>
<dbReference type="GO" id="GO:0005524">
    <property type="term" value="F:ATP binding"/>
    <property type="evidence" value="ECO:0007669"/>
    <property type="project" value="UniProtKB-KW"/>
</dbReference>
<dbReference type="InterPro" id="IPR027417">
    <property type="entry name" value="P-loop_NTPase"/>
</dbReference>
<keyword evidence="3 7" id="KW-0067">ATP-binding</keyword>
<dbReference type="PANTHER" id="PTHR23073">
    <property type="entry name" value="26S PROTEASOME REGULATORY SUBUNIT"/>
    <property type="match status" value="1"/>
</dbReference>
<keyword evidence="4" id="KW-0175">Coiled coil</keyword>
<comment type="similarity">
    <text evidence="1">Belongs to the AAA ATPase family.</text>
</comment>
<feature type="region of interest" description="Disordered" evidence="5">
    <location>
        <begin position="1"/>
        <end position="33"/>
    </location>
</feature>
<dbReference type="SUPFAM" id="SSF52540">
    <property type="entry name" value="P-loop containing nucleoside triphosphate hydrolases"/>
    <property type="match status" value="1"/>
</dbReference>
<dbReference type="RefSeq" id="WP_137451811.1">
    <property type="nucleotide sequence ID" value="NZ_SZZH01000008.1"/>
</dbReference>
<name>A0A4V6CR63_9ACTN</name>
<dbReference type="AlphaFoldDB" id="A0A4V6CR63"/>
<evidence type="ECO:0000256" key="4">
    <source>
        <dbReference type="SAM" id="Coils"/>
    </source>
</evidence>
<dbReference type="SMART" id="SM00382">
    <property type="entry name" value="AAA"/>
    <property type="match status" value="1"/>
</dbReference>
<comment type="caution">
    <text evidence="7">The sequence shown here is derived from an EMBL/GenBank/DDBJ whole genome shotgun (WGS) entry which is preliminary data.</text>
</comment>
<dbReference type="InterPro" id="IPR003593">
    <property type="entry name" value="AAA+_ATPase"/>
</dbReference>
<evidence type="ECO:0000256" key="1">
    <source>
        <dbReference type="ARBA" id="ARBA00006914"/>
    </source>
</evidence>
<keyword evidence="2" id="KW-0547">Nucleotide-binding</keyword>
<evidence type="ECO:0000256" key="3">
    <source>
        <dbReference type="ARBA" id="ARBA00022840"/>
    </source>
</evidence>
<evidence type="ECO:0000259" key="6">
    <source>
        <dbReference type="SMART" id="SM00382"/>
    </source>
</evidence>
<dbReference type="InterPro" id="IPR050221">
    <property type="entry name" value="26S_Proteasome_ATPase"/>
</dbReference>
<feature type="coiled-coil region" evidence="4">
    <location>
        <begin position="191"/>
        <end position="218"/>
    </location>
</feature>
<dbReference type="InterPro" id="IPR003959">
    <property type="entry name" value="ATPase_AAA_core"/>
</dbReference>
<proteinExistence type="inferred from homology"/>
<sequence length="528" mass="56557">MTVNGDIQGRVRDRIQQRDGSAGSDGRPGGSIGRATAERLAVSLADLYDIATVSVRPRSQPFALRRISEHLGVESYLDATIVSAHWPHWRHLSMYRAVRAYLDEHTPGARWFGLPNVPYREQPDLMNLLRNEAEGRIEEPANADYASLANGPESTEEAVSFGMVATVGPTGAPVVITLRTAYVSHPPPMGIDVLAADRADARAMIELLEETVDAHEAVRGQVVSFSESETNGNELVSFLRRPDVPASDVILPPEVLPAIERHVLGPAQYAARLRAAGIHLKRGLLLHGPPGTGKTHIVRYLMGRLRESTVIVLTGVGLKNIDYTAALARRLAPTLIVVEDVDLIAADRSTTPHGNPLLFSLLDAMDGVAADADVTFVLTTNRADILEEALIQRPGRIDLAVEVPRPDAAGRLALARLYSGTAEVTADLTPLVAVTEGATASAIKEVMRRAVLAAFTADPDADEAAPLITDAVLRGVLDEFTRQREALSRAVLGGPVDPDAASGPDGQADDSGRPAGWQWDTCAPPDQV</sequence>
<reference evidence="7 8" key="1">
    <citation type="submission" date="2019-05" db="EMBL/GenBank/DDBJ databases">
        <title>Nakamurella sp. N5BH11, whole genome shotgun sequence.</title>
        <authorList>
            <person name="Tuo L."/>
        </authorList>
    </citation>
    <scope>NUCLEOTIDE SEQUENCE [LARGE SCALE GENOMIC DNA]</scope>
    <source>
        <strain evidence="7 8">N5BH11</strain>
    </source>
</reference>
<evidence type="ECO:0000256" key="5">
    <source>
        <dbReference type="SAM" id="MobiDB-lite"/>
    </source>
</evidence>
<dbReference type="EMBL" id="SZZH01000008">
    <property type="protein sequence ID" value="TKV56155.1"/>
    <property type="molecule type" value="Genomic_DNA"/>
</dbReference>
<dbReference type="CDD" id="cd19481">
    <property type="entry name" value="RecA-like_protease"/>
    <property type="match status" value="1"/>
</dbReference>
<dbReference type="OrthoDB" id="9809379at2"/>
<evidence type="ECO:0000313" key="8">
    <source>
        <dbReference type="Proteomes" id="UP000306985"/>
    </source>
</evidence>
<dbReference type="Pfam" id="PF00004">
    <property type="entry name" value="AAA"/>
    <property type="match status" value="1"/>
</dbReference>